<dbReference type="Proteomes" id="UP000314294">
    <property type="component" value="Unassembled WGS sequence"/>
</dbReference>
<gene>
    <name evidence="2" type="ORF">EYF80_062360</name>
</gene>
<comment type="caution">
    <text evidence="2">The sequence shown here is derived from an EMBL/GenBank/DDBJ whole genome shotgun (WGS) entry which is preliminary data.</text>
</comment>
<feature type="region of interest" description="Disordered" evidence="1">
    <location>
        <begin position="40"/>
        <end position="91"/>
    </location>
</feature>
<evidence type="ECO:0000313" key="3">
    <source>
        <dbReference type="Proteomes" id="UP000314294"/>
    </source>
</evidence>
<sequence length="118" mass="12802">MSSGVPLKLCLGPIVNCAAWPLAVTEKICSALVSKVCNVPTETRRRPDGVPTGPGPGPGPGPLTRAEKRSSRASSVSCTEPRSTRREKSTCRTRFRCRVVDRVPEEKEHGSADMMRVR</sequence>
<proteinExistence type="predicted"/>
<name>A0A4Z2EFH8_9TELE</name>
<organism evidence="2 3">
    <name type="scientific">Liparis tanakae</name>
    <name type="common">Tanaka's snailfish</name>
    <dbReference type="NCBI Taxonomy" id="230148"/>
    <lineage>
        <taxon>Eukaryota</taxon>
        <taxon>Metazoa</taxon>
        <taxon>Chordata</taxon>
        <taxon>Craniata</taxon>
        <taxon>Vertebrata</taxon>
        <taxon>Euteleostomi</taxon>
        <taxon>Actinopterygii</taxon>
        <taxon>Neopterygii</taxon>
        <taxon>Teleostei</taxon>
        <taxon>Neoteleostei</taxon>
        <taxon>Acanthomorphata</taxon>
        <taxon>Eupercaria</taxon>
        <taxon>Perciformes</taxon>
        <taxon>Cottioidei</taxon>
        <taxon>Cottales</taxon>
        <taxon>Liparidae</taxon>
        <taxon>Liparis</taxon>
    </lineage>
</organism>
<keyword evidence="3" id="KW-1185">Reference proteome</keyword>
<feature type="compositionally biased region" description="Polar residues" evidence="1">
    <location>
        <begin position="72"/>
        <end position="81"/>
    </location>
</feature>
<accession>A0A4Z2EFH8</accession>
<dbReference type="EMBL" id="SRLO01008198">
    <property type="protein sequence ID" value="TNN27498.1"/>
    <property type="molecule type" value="Genomic_DNA"/>
</dbReference>
<evidence type="ECO:0000313" key="2">
    <source>
        <dbReference type="EMBL" id="TNN27498.1"/>
    </source>
</evidence>
<reference evidence="2 3" key="1">
    <citation type="submission" date="2019-03" db="EMBL/GenBank/DDBJ databases">
        <title>First draft genome of Liparis tanakae, snailfish: a comprehensive survey of snailfish specific genes.</title>
        <authorList>
            <person name="Kim W."/>
            <person name="Song I."/>
            <person name="Jeong J.-H."/>
            <person name="Kim D."/>
            <person name="Kim S."/>
            <person name="Ryu S."/>
            <person name="Song J.Y."/>
            <person name="Lee S.K."/>
        </authorList>
    </citation>
    <scope>NUCLEOTIDE SEQUENCE [LARGE SCALE GENOMIC DNA]</scope>
    <source>
        <tissue evidence="2">Muscle</tissue>
    </source>
</reference>
<protein>
    <submittedName>
        <fullName evidence="2">Uncharacterized protein</fullName>
    </submittedName>
</protein>
<dbReference type="AlphaFoldDB" id="A0A4Z2EFH8"/>
<evidence type="ECO:0000256" key="1">
    <source>
        <dbReference type="SAM" id="MobiDB-lite"/>
    </source>
</evidence>